<sequence length="88" mass="9825">MVDTHSTPTRPSGVPQSPFSSPALRRLDTDALRERLKEAYGLLKEKERNLFLAATVGQELVDANQQLQDDFEQLQAELESTRAKLAGE</sequence>
<protein>
    <submittedName>
        <fullName evidence="1">Uncharacterized protein</fullName>
    </submittedName>
</protein>
<gene>
    <name evidence="1" type="ORF">FBU59_004580</name>
</gene>
<comment type="caution">
    <text evidence="1">The sequence shown here is derived from an EMBL/GenBank/DDBJ whole genome shotgun (WGS) entry which is preliminary data.</text>
</comment>
<reference evidence="1" key="1">
    <citation type="submission" date="2022-07" db="EMBL/GenBank/DDBJ databases">
        <title>Phylogenomic reconstructions and comparative analyses of Kickxellomycotina fungi.</title>
        <authorList>
            <person name="Reynolds N.K."/>
            <person name="Stajich J.E."/>
            <person name="Barry K."/>
            <person name="Grigoriev I.V."/>
            <person name="Crous P."/>
            <person name="Smith M.E."/>
        </authorList>
    </citation>
    <scope>NUCLEOTIDE SEQUENCE</scope>
    <source>
        <strain evidence="1">NRRL 5244</strain>
    </source>
</reference>
<name>A0ACC1J552_9FUNG</name>
<proteinExistence type="predicted"/>
<feature type="non-terminal residue" evidence="1">
    <location>
        <position position="88"/>
    </location>
</feature>
<accession>A0ACC1J552</accession>
<keyword evidence="2" id="KW-1185">Reference proteome</keyword>
<organism evidence="1 2">
    <name type="scientific">Linderina macrospora</name>
    <dbReference type="NCBI Taxonomy" id="4868"/>
    <lineage>
        <taxon>Eukaryota</taxon>
        <taxon>Fungi</taxon>
        <taxon>Fungi incertae sedis</taxon>
        <taxon>Zoopagomycota</taxon>
        <taxon>Kickxellomycotina</taxon>
        <taxon>Kickxellomycetes</taxon>
        <taxon>Kickxellales</taxon>
        <taxon>Kickxellaceae</taxon>
        <taxon>Linderina</taxon>
    </lineage>
</organism>
<dbReference type="EMBL" id="JANBPW010003323">
    <property type="protein sequence ID" value="KAJ1938005.1"/>
    <property type="molecule type" value="Genomic_DNA"/>
</dbReference>
<dbReference type="Proteomes" id="UP001150603">
    <property type="component" value="Unassembled WGS sequence"/>
</dbReference>
<evidence type="ECO:0000313" key="2">
    <source>
        <dbReference type="Proteomes" id="UP001150603"/>
    </source>
</evidence>
<evidence type="ECO:0000313" key="1">
    <source>
        <dbReference type="EMBL" id="KAJ1938005.1"/>
    </source>
</evidence>